<keyword evidence="3" id="KW-1185">Reference proteome</keyword>
<sequence length="267" mass="30224">MSSLLGNLQMLQAKVIARVPSYYFIKRTWRCMSVIFFKNVAKEKQEMSGPKFLTSKTSRSIASLCKRTVNSRLIQTDIQREEFDLVWMFLMEYGSGIIWLLICPLQASLVLSSKKIEPSPEGLRKDVLAKDAGDRFIAMYANHVVDCCFIPESPFYLEGVAGQFGNKILPYVSLRISQNLRSLVYDPVYMIWAVPSNASNNLCCIPLCTTFHGARAGYTSFTVGPINRRHAYIPYHCETIGEAHFIVVKIVEQGYTSNNLVLHSDAR</sequence>
<evidence type="ECO:0000313" key="3">
    <source>
        <dbReference type="Proteomes" id="UP001459277"/>
    </source>
</evidence>
<name>A0AAW2DQB7_9ROSI</name>
<protein>
    <submittedName>
        <fullName evidence="2">Uncharacterized protein</fullName>
    </submittedName>
</protein>
<evidence type="ECO:0000256" key="1">
    <source>
        <dbReference type="ARBA" id="ARBA00022533"/>
    </source>
</evidence>
<accession>A0AAW2DQB7</accession>
<reference evidence="2 3" key="1">
    <citation type="submission" date="2024-01" db="EMBL/GenBank/DDBJ databases">
        <title>A telomere-to-telomere, gap-free genome of sweet tea (Lithocarpus litseifolius).</title>
        <authorList>
            <person name="Zhou J."/>
        </authorList>
    </citation>
    <scope>NUCLEOTIDE SEQUENCE [LARGE SCALE GENOMIC DNA]</scope>
    <source>
        <strain evidence="2">Zhou-2022a</strain>
        <tissue evidence="2">Leaf</tissue>
    </source>
</reference>
<keyword evidence="1" id="KW-0021">Allosteric enzyme</keyword>
<evidence type="ECO:0000313" key="2">
    <source>
        <dbReference type="EMBL" id="KAL0012915.1"/>
    </source>
</evidence>
<dbReference type="GO" id="GO:0003824">
    <property type="term" value="F:catalytic activity"/>
    <property type="evidence" value="ECO:0007669"/>
    <property type="project" value="UniProtKB-KW"/>
</dbReference>
<comment type="caution">
    <text evidence="2">The sequence shown here is derived from an EMBL/GenBank/DDBJ whole genome shotgun (WGS) entry which is preliminary data.</text>
</comment>
<dbReference type="Proteomes" id="UP001459277">
    <property type="component" value="Unassembled WGS sequence"/>
</dbReference>
<organism evidence="2 3">
    <name type="scientific">Lithocarpus litseifolius</name>
    <dbReference type="NCBI Taxonomy" id="425828"/>
    <lineage>
        <taxon>Eukaryota</taxon>
        <taxon>Viridiplantae</taxon>
        <taxon>Streptophyta</taxon>
        <taxon>Embryophyta</taxon>
        <taxon>Tracheophyta</taxon>
        <taxon>Spermatophyta</taxon>
        <taxon>Magnoliopsida</taxon>
        <taxon>eudicotyledons</taxon>
        <taxon>Gunneridae</taxon>
        <taxon>Pentapetalae</taxon>
        <taxon>rosids</taxon>
        <taxon>fabids</taxon>
        <taxon>Fagales</taxon>
        <taxon>Fagaceae</taxon>
        <taxon>Lithocarpus</taxon>
    </lineage>
</organism>
<dbReference type="PANTHER" id="PTHR45770">
    <property type="entry name" value="ATP-DEPENDENT 6-PHOSPHOFRUCTOKINASE 1"/>
    <property type="match status" value="1"/>
</dbReference>
<proteinExistence type="predicted"/>
<dbReference type="InterPro" id="IPR050929">
    <property type="entry name" value="PFKA"/>
</dbReference>
<gene>
    <name evidence="2" type="ORF">SO802_008023</name>
</gene>
<dbReference type="EMBL" id="JAZDWU010000002">
    <property type="protein sequence ID" value="KAL0012915.1"/>
    <property type="molecule type" value="Genomic_DNA"/>
</dbReference>
<dbReference type="AlphaFoldDB" id="A0AAW2DQB7"/>